<sequence>MLYPKLPAGAQRQANLNTIGHLPWLITHELTAPKGANAKLQKTINGNWHPSAAEEDAAFEAFNKRYRTNGALPNGWSRDYTSGASLRHVAGHPDNPFWVVRASAEVIDGHNGIFRPIFLNFLRQLCDDRVRRVLQDPLWPDI</sequence>
<dbReference type="RefSeq" id="WP_238250686.1">
    <property type="nucleotide sequence ID" value="NZ_BPQX01000043.1"/>
</dbReference>
<dbReference type="Proteomes" id="UP001236369">
    <property type="component" value="Unassembled WGS sequence"/>
</dbReference>
<gene>
    <name evidence="1" type="ORF">QO016_003767</name>
</gene>
<accession>A0ABU0HPK6</accession>
<protein>
    <submittedName>
        <fullName evidence="1">Uncharacterized protein</fullName>
    </submittedName>
</protein>
<reference evidence="1 2" key="1">
    <citation type="submission" date="2023-07" db="EMBL/GenBank/DDBJ databases">
        <title>Genomic Encyclopedia of Type Strains, Phase IV (KMG-IV): sequencing the most valuable type-strain genomes for metagenomic binning, comparative biology and taxonomic classification.</title>
        <authorList>
            <person name="Goeker M."/>
        </authorList>
    </citation>
    <scope>NUCLEOTIDE SEQUENCE [LARGE SCALE GENOMIC DNA]</scope>
    <source>
        <strain evidence="1 2">DSM 19562</strain>
    </source>
</reference>
<comment type="caution">
    <text evidence="1">The sequence shown here is derived from an EMBL/GenBank/DDBJ whole genome shotgun (WGS) entry which is preliminary data.</text>
</comment>
<dbReference type="EMBL" id="JAUSVV010000010">
    <property type="protein sequence ID" value="MDQ0444257.1"/>
    <property type="molecule type" value="Genomic_DNA"/>
</dbReference>
<organism evidence="1 2">
    <name type="scientific">Methylobacterium persicinum</name>
    <dbReference type="NCBI Taxonomy" id="374426"/>
    <lineage>
        <taxon>Bacteria</taxon>
        <taxon>Pseudomonadati</taxon>
        <taxon>Pseudomonadota</taxon>
        <taxon>Alphaproteobacteria</taxon>
        <taxon>Hyphomicrobiales</taxon>
        <taxon>Methylobacteriaceae</taxon>
        <taxon>Methylobacterium</taxon>
    </lineage>
</organism>
<proteinExistence type="predicted"/>
<evidence type="ECO:0000313" key="1">
    <source>
        <dbReference type="EMBL" id="MDQ0444257.1"/>
    </source>
</evidence>
<keyword evidence="2" id="KW-1185">Reference proteome</keyword>
<name>A0ABU0HPK6_9HYPH</name>
<evidence type="ECO:0000313" key="2">
    <source>
        <dbReference type="Proteomes" id="UP001236369"/>
    </source>
</evidence>